<gene>
    <name evidence="2" type="ORF">Y900_008145</name>
</gene>
<reference evidence="2" key="1">
    <citation type="submission" date="2014-05" db="EMBL/GenBank/DDBJ databases">
        <title>Genome sequence of Mycobacterium aromaticivorans strain JS19b1T (= DSM 45407T).</title>
        <authorList>
            <person name="Kwak Y."/>
            <person name="Park G.-S."/>
            <person name="Li Q.X."/>
            <person name="Lee S.-E."/>
            <person name="Shin J.-H."/>
        </authorList>
    </citation>
    <scope>NUCLEOTIDE SEQUENCE [LARGE SCALE GENOMIC DNA]</scope>
    <source>
        <strain evidence="2">JS19b1</strain>
    </source>
</reference>
<keyword evidence="1" id="KW-0812">Transmembrane</keyword>
<comment type="caution">
    <text evidence="2">The sequence shown here is derived from an EMBL/GenBank/DDBJ whole genome shotgun (WGS) entry which is preliminary data.</text>
</comment>
<evidence type="ECO:0000256" key="1">
    <source>
        <dbReference type="SAM" id="Phobius"/>
    </source>
</evidence>
<dbReference type="OrthoDB" id="940913at2"/>
<dbReference type="STRING" id="1440774.Y900_008145"/>
<dbReference type="AlphaFoldDB" id="A0A064CGY0"/>
<organism evidence="2 3">
    <name type="scientific">Mycolicibacterium aromaticivorans JS19b1 = JCM 16368</name>
    <dbReference type="NCBI Taxonomy" id="1440774"/>
    <lineage>
        <taxon>Bacteria</taxon>
        <taxon>Bacillati</taxon>
        <taxon>Actinomycetota</taxon>
        <taxon>Actinomycetes</taxon>
        <taxon>Mycobacteriales</taxon>
        <taxon>Mycobacteriaceae</taxon>
        <taxon>Mycolicibacterium</taxon>
    </lineage>
</organism>
<dbReference type="InterPro" id="IPR025333">
    <property type="entry name" value="DUF4239"/>
</dbReference>
<dbReference type="Pfam" id="PF14023">
    <property type="entry name" value="Bestrophin-like"/>
    <property type="match status" value="1"/>
</dbReference>
<evidence type="ECO:0000313" key="3">
    <source>
        <dbReference type="Proteomes" id="UP000022835"/>
    </source>
</evidence>
<dbReference type="Proteomes" id="UP000022835">
    <property type="component" value="Unassembled WGS sequence"/>
</dbReference>
<dbReference type="eggNOG" id="ENOG5030DSB">
    <property type="taxonomic scope" value="Bacteria"/>
</dbReference>
<evidence type="ECO:0008006" key="4">
    <source>
        <dbReference type="Google" id="ProtNLM"/>
    </source>
</evidence>
<name>A0A064CGY0_9MYCO</name>
<accession>A0A064CGY0</accession>
<protein>
    <recommendedName>
        <fullName evidence="4">DUF4239 domain-containing protein</fullName>
    </recommendedName>
</protein>
<evidence type="ECO:0000313" key="2">
    <source>
        <dbReference type="EMBL" id="KDE98921.1"/>
    </source>
</evidence>
<feature type="transmembrane region" description="Helical" evidence="1">
    <location>
        <begin position="187"/>
        <end position="209"/>
    </location>
</feature>
<feature type="transmembrane region" description="Helical" evidence="1">
    <location>
        <begin position="216"/>
        <end position="234"/>
    </location>
</feature>
<dbReference type="EMBL" id="JALN02000001">
    <property type="protein sequence ID" value="KDE98921.1"/>
    <property type="molecule type" value="Genomic_DNA"/>
</dbReference>
<keyword evidence="1" id="KW-1133">Transmembrane helix</keyword>
<feature type="transmembrane region" description="Helical" evidence="1">
    <location>
        <begin position="12"/>
        <end position="30"/>
    </location>
</feature>
<keyword evidence="1" id="KW-0472">Membrane</keyword>
<proteinExistence type="predicted"/>
<feature type="transmembrane region" description="Helical" evidence="1">
    <location>
        <begin position="51"/>
        <end position="72"/>
    </location>
</feature>
<sequence length="262" mass="28386">MSGWLVSNVPPGLLLVGLIVVIAGGAMLIARVIRRRFPALTRDEHNDVTKFTYTFIGFIYAFLIGFMSSSMWGQISAADANARAEGAAAIEMARDLVAFDKSDADRLRRSLLDYEKSAIAEWERGPGTRSPGTDDALAQLMSAYRQVTATTDSQKTVLSTSYANLDKMSQARTVRLLTAREDTGPPWPLWAVIFLTSALVLGTVVIYGVDKAGLHYPMVAIVGLIVATNLFLLVEASHPYIGGISTTPDPLYEAVSVITGQR</sequence>
<keyword evidence="3" id="KW-1185">Reference proteome</keyword>
<dbReference type="RefSeq" id="WP_036340985.1">
    <property type="nucleotide sequence ID" value="NZ_JALN02000001.1"/>
</dbReference>